<feature type="domain" description="FAD-binding PCMH-type" evidence="6">
    <location>
        <begin position="39"/>
        <end position="207"/>
    </location>
</feature>
<protein>
    <recommendedName>
        <fullName evidence="6">FAD-binding PCMH-type domain-containing protein</fullName>
    </recommendedName>
</protein>
<evidence type="ECO:0000256" key="3">
    <source>
        <dbReference type="ARBA" id="ARBA00022630"/>
    </source>
</evidence>
<comment type="similarity">
    <text evidence="2">Belongs to the oxygen-dependent FAD-linked oxidoreductase family.</text>
</comment>
<organism evidence="7">
    <name type="scientific">uncultured Rubrobacteraceae bacterium</name>
    <dbReference type="NCBI Taxonomy" id="349277"/>
    <lineage>
        <taxon>Bacteria</taxon>
        <taxon>Bacillati</taxon>
        <taxon>Actinomycetota</taxon>
        <taxon>Rubrobacteria</taxon>
        <taxon>Rubrobacterales</taxon>
        <taxon>Rubrobacteraceae</taxon>
        <taxon>environmental samples</taxon>
    </lineage>
</organism>
<evidence type="ECO:0000256" key="4">
    <source>
        <dbReference type="ARBA" id="ARBA00022827"/>
    </source>
</evidence>
<dbReference type="PROSITE" id="PS51387">
    <property type="entry name" value="FAD_PCMH"/>
    <property type="match status" value="1"/>
</dbReference>
<reference evidence="7" key="1">
    <citation type="submission" date="2020-02" db="EMBL/GenBank/DDBJ databases">
        <authorList>
            <person name="Meier V. D."/>
        </authorList>
    </citation>
    <scope>NUCLEOTIDE SEQUENCE</scope>
    <source>
        <strain evidence="7">AVDCRST_MAG55</strain>
    </source>
</reference>
<proteinExistence type="inferred from homology"/>
<evidence type="ECO:0000256" key="2">
    <source>
        <dbReference type="ARBA" id="ARBA00005466"/>
    </source>
</evidence>
<evidence type="ECO:0000259" key="6">
    <source>
        <dbReference type="PROSITE" id="PS51387"/>
    </source>
</evidence>
<dbReference type="Gene3D" id="3.40.462.20">
    <property type="match status" value="1"/>
</dbReference>
<evidence type="ECO:0000313" key="7">
    <source>
        <dbReference type="EMBL" id="CAA9429892.1"/>
    </source>
</evidence>
<dbReference type="InterPro" id="IPR012951">
    <property type="entry name" value="BBE"/>
</dbReference>
<gene>
    <name evidence="7" type="ORF">AVDCRST_MAG55-2580</name>
</gene>
<accession>A0A6J4Q4B5</accession>
<dbReference type="InterPro" id="IPR016167">
    <property type="entry name" value="FAD-bd_PCMH_sub1"/>
</dbReference>
<dbReference type="InterPro" id="IPR036318">
    <property type="entry name" value="FAD-bd_PCMH-like_sf"/>
</dbReference>
<evidence type="ECO:0000256" key="1">
    <source>
        <dbReference type="ARBA" id="ARBA00001974"/>
    </source>
</evidence>
<dbReference type="PANTHER" id="PTHR42973:SF39">
    <property type="entry name" value="FAD-BINDING PCMH-TYPE DOMAIN-CONTAINING PROTEIN"/>
    <property type="match status" value="1"/>
</dbReference>
<dbReference type="Gene3D" id="3.30.465.10">
    <property type="match status" value="1"/>
</dbReference>
<sequence>MKNPCLQWVGLRAAISGEVILPGSSEYEFARKPAIANFHGVRPQAVVRCGAPEDVSEAILFARRHGLRAAPRSGGHCFAGRSSTEGLVVDVSPMRSVSVSNGVATVGAGARLGEVYDALDDLGLAIPAGCGPTVGIAGLALGGGLGILGRKHGLTSDNLLRAQVVLADGLVVECDERCHEDLFWALRGSGGGNFGVVTHLDFRTLPAPDGTVFHLTWPFDRAAAVVDAWQGWSPPGPDELAASLLIVAPEDPAHPPVVNLFGAMLGAESKTQGLLDGMVARVGADPASTFLDRVPYRKAKRYLAELGAEMAGEDGRIGEAPNGGPSENYSYSKSEFFRSPLPKEAIESLVENLFQGRVAGQSRELDFTPWGGAYNRVPGAATAFAHRDELFLLQHTIAVGPGASAAGTEAARRWLSRSWASVRPWGSGRVYPNFPDPDLEGWARAYHGENLDRLVKIKARYDPGNFFRFRQSVTDRVPA</sequence>
<dbReference type="InterPro" id="IPR050416">
    <property type="entry name" value="FAD-linked_Oxidoreductase"/>
</dbReference>
<dbReference type="GO" id="GO:0016491">
    <property type="term" value="F:oxidoreductase activity"/>
    <property type="evidence" value="ECO:0007669"/>
    <property type="project" value="UniProtKB-KW"/>
</dbReference>
<comment type="cofactor">
    <cofactor evidence="1">
        <name>FAD</name>
        <dbReference type="ChEBI" id="CHEBI:57692"/>
    </cofactor>
</comment>
<dbReference type="InterPro" id="IPR006094">
    <property type="entry name" value="Oxid_FAD_bind_N"/>
</dbReference>
<dbReference type="Pfam" id="PF08031">
    <property type="entry name" value="BBE"/>
    <property type="match status" value="1"/>
</dbReference>
<dbReference type="InterPro" id="IPR016166">
    <property type="entry name" value="FAD-bd_PCMH"/>
</dbReference>
<keyword evidence="5" id="KW-0560">Oxidoreductase</keyword>
<name>A0A6J4Q4B5_9ACTN</name>
<dbReference type="PANTHER" id="PTHR42973">
    <property type="entry name" value="BINDING OXIDOREDUCTASE, PUTATIVE (AFU_ORTHOLOGUE AFUA_1G17690)-RELATED"/>
    <property type="match status" value="1"/>
</dbReference>
<dbReference type="GO" id="GO:0071949">
    <property type="term" value="F:FAD binding"/>
    <property type="evidence" value="ECO:0007669"/>
    <property type="project" value="InterPro"/>
</dbReference>
<dbReference type="EMBL" id="CADCUZ010000125">
    <property type="protein sequence ID" value="CAA9429892.1"/>
    <property type="molecule type" value="Genomic_DNA"/>
</dbReference>
<dbReference type="AlphaFoldDB" id="A0A6J4Q4B5"/>
<keyword evidence="3" id="KW-0285">Flavoprotein</keyword>
<dbReference type="Pfam" id="PF01565">
    <property type="entry name" value="FAD_binding_4"/>
    <property type="match status" value="1"/>
</dbReference>
<evidence type="ECO:0000256" key="5">
    <source>
        <dbReference type="ARBA" id="ARBA00023002"/>
    </source>
</evidence>
<dbReference type="SUPFAM" id="SSF56176">
    <property type="entry name" value="FAD-binding/transporter-associated domain-like"/>
    <property type="match status" value="1"/>
</dbReference>
<dbReference type="InterPro" id="IPR016169">
    <property type="entry name" value="FAD-bd_PCMH_sub2"/>
</dbReference>
<keyword evidence="4" id="KW-0274">FAD</keyword>
<dbReference type="Gene3D" id="3.30.43.10">
    <property type="entry name" value="Uridine Diphospho-n-acetylenolpyruvylglucosamine Reductase, domain 2"/>
    <property type="match status" value="1"/>
</dbReference>